<evidence type="ECO:0000313" key="2">
    <source>
        <dbReference type="EMBL" id="KRK60446.1"/>
    </source>
</evidence>
<reference evidence="2 4" key="2">
    <citation type="journal article" date="2015" name="Genome Announc.">
        <title>Expanding the biotechnology potential of lactobacilli through comparative genomics of 213 strains and associated genera.</title>
        <authorList>
            <person name="Sun Z."/>
            <person name="Harris H.M."/>
            <person name="McCann A."/>
            <person name="Guo C."/>
            <person name="Argimon S."/>
            <person name="Zhang W."/>
            <person name="Yang X."/>
            <person name="Jeffery I.B."/>
            <person name="Cooney J.C."/>
            <person name="Kagawa T.F."/>
            <person name="Liu W."/>
            <person name="Song Y."/>
            <person name="Salvetti E."/>
            <person name="Wrobel A."/>
            <person name="Rasinkangas P."/>
            <person name="Parkhill J."/>
            <person name="Rea M.C."/>
            <person name="O'Sullivan O."/>
            <person name="Ritari J."/>
            <person name="Douillard F.P."/>
            <person name="Paul Ross R."/>
            <person name="Yang R."/>
            <person name="Briner A.E."/>
            <person name="Felis G.E."/>
            <person name="de Vos W.M."/>
            <person name="Barrangou R."/>
            <person name="Klaenhammer T.R."/>
            <person name="Caufield P.W."/>
            <person name="Cui Y."/>
            <person name="Zhang H."/>
            <person name="O'Toole P.W."/>
        </authorList>
    </citation>
    <scope>NUCLEOTIDE SEQUENCE [LARGE SCALE GENOMIC DNA]</scope>
    <source>
        <strain evidence="2 4">DSM 16041</strain>
    </source>
</reference>
<name>C8P8X0_9LACO</name>
<comment type="caution">
    <text evidence="1">The sequence shown here is derived from an EMBL/GenBank/DDBJ whole genome shotgun (WGS) entry which is preliminary data.</text>
</comment>
<proteinExistence type="predicted"/>
<dbReference type="AlphaFoldDB" id="C8P8X0"/>
<accession>C8P8X0</accession>
<dbReference type="PATRIC" id="fig|525309.8.peg.1547"/>
<organism evidence="1 3">
    <name type="scientific">Limosilactobacillus antri DSM 16041</name>
    <dbReference type="NCBI Taxonomy" id="525309"/>
    <lineage>
        <taxon>Bacteria</taxon>
        <taxon>Bacillati</taxon>
        <taxon>Bacillota</taxon>
        <taxon>Bacilli</taxon>
        <taxon>Lactobacillales</taxon>
        <taxon>Lactobacillaceae</taxon>
        <taxon>Limosilactobacillus</taxon>
    </lineage>
</organism>
<dbReference type="Proteomes" id="UP000003675">
    <property type="component" value="Unassembled WGS sequence"/>
</dbReference>
<dbReference type="RefSeq" id="WP_007123310.1">
    <property type="nucleotide sequence ID" value="NZ_AZDK01000004.1"/>
</dbReference>
<keyword evidence="4" id="KW-1185">Reference proteome</keyword>
<dbReference type="EMBL" id="AZDK01000004">
    <property type="protein sequence ID" value="KRK60446.1"/>
    <property type="molecule type" value="Genomic_DNA"/>
</dbReference>
<dbReference type="HOGENOM" id="CLU_1822833_0_0_9"/>
<reference evidence="1 3" key="1">
    <citation type="submission" date="2009-09" db="EMBL/GenBank/DDBJ databases">
        <authorList>
            <person name="Qin X."/>
            <person name="Bachman B."/>
            <person name="Battles P."/>
            <person name="Bell A."/>
            <person name="Bess C."/>
            <person name="Bickham C."/>
            <person name="Chaboub L."/>
            <person name="Chen D."/>
            <person name="Coyle M."/>
            <person name="Deiros D.R."/>
            <person name="Dinh H."/>
            <person name="Forbes L."/>
            <person name="Fowler G."/>
            <person name="Francisco L."/>
            <person name="Fu Q."/>
            <person name="Gubbala S."/>
            <person name="Hale W."/>
            <person name="Han Y."/>
            <person name="Hemphill L."/>
            <person name="Highlander S.K."/>
            <person name="Hirani K."/>
            <person name="Hogues M."/>
            <person name="Jackson L."/>
            <person name="Jakkamsetti A."/>
            <person name="Javaid M."/>
            <person name="Jiang H."/>
            <person name="Korchina V."/>
            <person name="Kovar C."/>
            <person name="Lara F."/>
            <person name="Lee S."/>
            <person name="Mata R."/>
            <person name="Mathew T."/>
            <person name="Moen C."/>
            <person name="Morales K."/>
            <person name="Munidasa M."/>
            <person name="Nazareth L."/>
            <person name="Ngo R."/>
            <person name="Nguyen L."/>
            <person name="Okwuonu G."/>
            <person name="Ongeri F."/>
            <person name="Patil S."/>
            <person name="Petrosino J."/>
            <person name="Pham C."/>
            <person name="Pham P."/>
            <person name="Pu L.-L."/>
            <person name="Puazo M."/>
            <person name="Raj R."/>
            <person name="Reid J."/>
            <person name="Rouhana J."/>
            <person name="Saada N."/>
            <person name="Shang Y."/>
            <person name="Simmons D."/>
            <person name="Thornton R."/>
            <person name="Warren J."/>
            <person name="Weissenberger G."/>
            <person name="Zhang J."/>
            <person name="Zhang L."/>
            <person name="Zhou C."/>
            <person name="Zhu D."/>
            <person name="Muzny D."/>
            <person name="Worley K."/>
            <person name="Gibbs R."/>
        </authorList>
    </citation>
    <scope>NUCLEOTIDE SEQUENCE [LARGE SCALE GENOMIC DNA]</scope>
    <source>
        <strain evidence="1 3">DSM 16041</strain>
    </source>
</reference>
<evidence type="ECO:0000313" key="4">
    <source>
        <dbReference type="Proteomes" id="UP000051883"/>
    </source>
</evidence>
<gene>
    <name evidence="2" type="ORF">FC31_GL001515</name>
    <name evidence="1" type="ORF">HMPREF0494_1764</name>
</gene>
<dbReference type="Proteomes" id="UP000051883">
    <property type="component" value="Unassembled WGS sequence"/>
</dbReference>
<evidence type="ECO:0000313" key="3">
    <source>
        <dbReference type="Proteomes" id="UP000003675"/>
    </source>
</evidence>
<evidence type="ECO:0000313" key="1">
    <source>
        <dbReference type="EMBL" id="EEW53041.1"/>
    </source>
</evidence>
<sequence>MELVEFITSHTQQIYNRIKKMYQLEKDINLDDELTIPELSIERCPPVDKNNPNVYLYNRDYYSWAIRVTKELLNVLNQLVLFYNASGFVNEDDYHDTSQIINWWIPHTLKVSSAYFDNLQSNYDTANKLLDELENYAEINR</sequence>
<evidence type="ECO:0008006" key="5">
    <source>
        <dbReference type="Google" id="ProtNLM"/>
    </source>
</evidence>
<dbReference type="STRING" id="525309.HMPREF0494_1764"/>
<dbReference type="EMBL" id="ACLL01000051">
    <property type="protein sequence ID" value="EEW53041.1"/>
    <property type="molecule type" value="Genomic_DNA"/>
</dbReference>
<protein>
    <recommendedName>
        <fullName evidence="5">LA2681-like HEPN domain-containing protein</fullName>
    </recommendedName>
</protein>